<keyword evidence="2" id="KW-1185">Reference proteome</keyword>
<dbReference type="Proteomes" id="UP001254165">
    <property type="component" value="Unassembled WGS sequence"/>
</dbReference>
<comment type="caution">
    <text evidence="1">The sequence shown here is derived from an EMBL/GenBank/DDBJ whole genome shotgun (WGS) entry which is preliminary data.</text>
</comment>
<organism evidence="1 2">
    <name type="scientific">Thermanaerothrix solaris</name>
    <dbReference type="NCBI Taxonomy" id="3058434"/>
    <lineage>
        <taxon>Bacteria</taxon>
        <taxon>Bacillati</taxon>
        <taxon>Chloroflexota</taxon>
        <taxon>Anaerolineae</taxon>
        <taxon>Anaerolineales</taxon>
        <taxon>Anaerolineaceae</taxon>
        <taxon>Thermanaerothrix</taxon>
    </lineage>
</organism>
<dbReference type="EMBL" id="JAUHMF010000002">
    <property type="protein sequence ID" value="MDT8899178.1"/>
    <property type="molecule type" value="Genomic_DNA"/>
</dbReference>
<gene>
    <name evidence="1" type="ORF">QYE77_12990</name>
</gene>
<evidence type="ECO:0000313" key="1">
    <source>
        <dbReference type="EMBL" id="MDT8899178.1"/>
    </source>
</evidence>
<name>A0ABU3NSI8_9CHLR</name>
<protein>
    <submittedName>
        <fullName evidence="1">Crosslink repair DNA glycosylase YcaQ family protein</fullName>
    </submittedName>
</protein>
<proteinExistence type="predicted"/>
<dbReference type="InterPro" id="IPR056298">
    <property type="entry name" value="AlkZ-rel"/>
</dbReference>
<accession>A0ABU3NSI8</accession>
<reference evidence="1 2" key="1">
    <citation type="submission" date="2023-07" db="EMBL/GenBank/DDBJ databases">
        <title>Novel species of Thermanaerothrix with wide hydrolytic capabilities.</title>
        <authorList>
            <person name="Zayulina K.S."/>
            <person name="Podosokorskaya O.A."/>
            <person name="Elcheninov A.G."/>
        </authorList>
    </citation>
    <scope>NUCLEOTIDE SEQUENCE [LARGE SCALE GENOMIC DNA]</scope>
    <source>
        <strain evidence="1 2">4228-RoL</strain>
    </source>
</reference>
<sequence length="294" mass="33930">MPSQTNEFGFSDKDIATYRARTFRSLPALRLRSREEAINFVNQRGFVLFWPAQGLIMPSLWVATAGDRPVADAHDDPGHICWDWKDSLLGKRVWYYARVIRGKNTLIALEALPYFYALSPNYGDPEHDYLDQYREGLLTLEAKQVYEALLREGPLDTLALRRAAHLSSPESTSRFERALTTLQMQFRVLPIGTAEVGAWRYAFVYDVTHRHFPDLIAQAGRIQEDEARAYLLRRYLLSVGAIPSSHPMRLFGWNEIDLQRAIHRLERDGYPLRRGLRNTQSGEEWLACPELFNS</sequence>
<dbReference type="RefSeq" id="WP_315625865.1">
    <property type="nucleotide sequence ID" value="NZ_JAUHMF010000002.1"/>
</dbReference>
<evidence type="ECO:0000313" key="2">
    <source>
        <dbReference type="Proteomes" id="UP001254165"/>
    </source>
</evidence>
<dbReference type="Pfam" id="PF24741">
    <property type="entry name" value="AlkZ-rel"/>
    <property type="match status" value="1"/>
</dbReference>